<dbReference type="HOGENOM" id="CLU_068508_1_2_5"/>
<sequence>MERSISTDISIKVIQLNNHDLPLPSYSTDNSSGMDLYSAIVSDVILEPGCRTCINTGIAISIPNGYEAQIRPRSGLALKFGITVLNTPGTIDADYRGEIKVILINLGSEAYTIKYGDRIAQMIIAPVTRASWNLVKNFDNDITKRGIEGFGSTGI</sequence>
<dbReference type="Pfam" id="PF00692">
    <property type="entry name" value="dUTPase"/>
    <property type="match status" value="1"/>
</dbReference>
<accession>V9R7M2</accession>
<evidence type="ECO:0000256" key="5">
    <source>
        <dbReference type="ARBA" id="ARBA00023080"/>
    </source>
</evidence>
<evidence type="ECO:0000256" key="7">
    <source>
        <dbReference type="HAMAP-Rule" id="MF_00116"/>
    </source>
</evidence>
<keyword evidence="10" id="KW-1185">Reference proteome</keyword>
<evidence type="ECO:0000313" key="9">
    <source>
        <dbReference type="EMBL" id="AHC39303.1"/>
    </source>
</evidence>
<dbReference type="InterPro" id="IPR033704">
    <property type="entry name" value="dUTPase_trimeric"/>
</dbReference>
<dbReference type="GO" id="GO:0000287">
    <property type="term" value="F:magnesium ion binding"/>
    <property type="evidence" value="ECO:0007669"/>
    <property type="project" value="UniProtKB-UniRule"/>
</dbReference>
<dbReference type="SUPFAM" id="SSF51283">
    <property type="entry name" value="dUTPase-like"/>
    <property type="match status" value="1"/>
</dbReference>
<dbReference type="CDD" id="cd07557">
    <property type="entry name" value="trimeric_dUTPase"/>
    <property type="match status" value="1"/>
</dbReference>
<gene>
    <name evidence="7" type="primary">dut</name>
    <name evidence="9" type="ORF">EMUR_02765</name>
</gene>
<evidence type="ECO:0000313" key="10">
    <source>
        <dbReference type="Proteomes" id="UP000018689"/>
    </source>
</evidence>
<protein>
    <recommendedName>
        <fullName evidence="7">Deoxyuridine 5'-triphosphate nucleotidohydrolase</fullName>
        <shortName evidence="7">dUTPase</shortName>
        <ecNumber evidence="7">3.6.1.23</ecNumber>
    </recommendedName>
    <alternativeName>
        <fullName evidence="7">dUTP pyrophosphatase</fullName>
    </alternativeName>
</protein>
<keyword evidence="4 7" id="KW-0460">Magnesium</keyword>
<dbReference type="HAMAP" id="MF_00116">
    <property type="entry name" value="dUTPase_bact"/>
    <property type="match status" value="1"/>
</dbReference>
<name>V9R7M2_9RICK</name>
<dbReference type="PANTHER" id="PTHR11241">
    <property type="entry name" value="DEOXYURIDINE 5'-TRIPHOSPHATE NUCLEOTIDOHYDROLASE"/>
    <property type="match status" value="1"/>
</dbReference>
<reference evidence="9 10" key="1">
    <citation type="journal article" date="2014" name="Genome Announc.">
        <title>Complete Genome Sequence of Ehrlichia muris Strain AS145T, a Model Monocytotropic Ehrlichia Strain.</title>
        <authorList>
            <person name="Thirumalapura N.R."/>
            <person name="Qin X."/>
            <person name="Kuriakose J.A."/>
            <person name="Walker D.H."/>
        </authorList>
    </citation>
    <scope>NUCLEOTIDE SEQUENCE [LARGE SCALE GENOMIC DNA]</scope>
    <source>
        <strain evidence="10">AS154</strain>
    </source>
</reference>
<evidence type="ECO:0000256" key="4">
    <source>
        <dbReference type="ARBA" id="ARBA00022842"/>
    </source>
</evidence>
<evidence type="ECO:0000259" key="8">
    <source>
        <dbReference type="Pfam" id="PF00692"/>
    </source>
</evidence>
<feature type="binding site" evidence="7">
    <location>
        <begin position="73"/>
        <end position="75"/>
    </location>
    <ligand>
        <name>substrate</name>
    </ligand>
</feature>
<keyword evidence="5 7" id="KW-0546">Nucleotide metabolism</keyword>
<dbReference type="InterPro" id="IPR008181">
    <property type="entry name" value="dUTPase"/>
</dbReference>
<dbReference type="EC" id="3.6.1.23" evidence="7"/>
<dbReference type="NCBIfam" id="TIGR00576">
    <property type="entry name" value="dut"/>
    <property type="match status" value="1"/>
</dbReference>
<dbReference type="RefSeq" id="WP_024072149.1">
    <property type="nucleotide sequence ID" value="NC_023063.1"/>
</dbReference>
<dbReference type="NCBIfam" id="NF001862">
    <property type="entry name" value="PRK00601.1"/>
    <property type="match status" value="1"/>
</dbReference>
<evidence type="ECO:0000256" key="6">
    <source>
        <dbReference type="ARBA" id="ARBA00047686"/>
    </source>
</evidence>
<organism evidence="9 10">
    <name type="scientific">Ehrlichia muris AS145</name>
    <dbReference type="NCBI Taxonomy" id="1423892"/>
    <lineage>
        <taxon>Bacteria</taxon>
        <taxon>Pseudomonadati</taxon>
        <taxon>Pseudomonadota</taxon>
        <taxon>Alphaproteobacteria</taxon>
        <taxon>Rickettsiales</taxon>
        <taxon>Anaplasmataceae</taxon>
        <taxon>Ehrlichia</taxon>
    </lineage>
</organism>
<dbReference type="GO" id="GO:0004170">
    <property type="term" value="F:dUTP diphosphatase activity"/>
    <property type="evidence" value="ECO:0007669"/>
    <property type="project" value="UniProtKB-UniRule"/>
</dbReference>
<evidence type="ECO:0000256" key="1">
    <source>
        <dbReference type="ARBA" id="ARBA00006581"/>
    </source>
</evidence>
<comment type="caution">
    <text evidence="7">Lacks conserved residue(s) required for the propagation of feature annotation.</text>
</comment>
<feature type="binding site" evidence="7">
    <location>
        <position position="86"/>
    </location>
    <ligand>
        <name>substrate</name>
    </ligand>
</feature>
<dbReference type="AlphaFoldDB" id="V9R7M2"/>
<keyword evidence="2 7" id="KW-0479">Metal-binding</keyword>
<dbReference type="FunFam" id="2.70.40.10:FF:000002">
    <property type="entry name" value="dUTP diphosphatase"/>
    <property type="match status" value="1"/>
</dbReference>
<dbReference type="PANTHER" id="PTHR11241:SF0">
    <property type="entry name" value="DEOXYURIDINE 5'-TRIPHOSPHATE NUCLEOTIDOHYDROLASE"/>
    <property type="match status" value="1"/>
</dbReference>
<comment type="function">
    <text evidence="7">This enzyme is involved in nucleotide metabolism: it produces dUMP, the immediate precursor of thymidine nucleotides and it decreases the intracellular concentration of dUTP so that uracil cannot be incorporated into DNA.</text>
</comment>
<feature type="binding site" evidence="7">
    <location>
        <begin position="90"/>
        <end position="92"/>
    </location>
    <ligand>
        <name>substrate</name>
    </ligand>
</feature>
<dbReference type="InterPro" id="IPR036157">
    <property type="entry name" value="dUTPase-like_sf"/>
</dbReference>
<dbReference type="STRING" id="1423892.EMUR_02765"/>
<dbReference type="GO" id="GO:0006226">
    <property type="term" value="P:dUMP biosynthetic process"/>
    <property type="evidence" value="ECO:0007669"/>
    <property type="project" value="UniProtKB-UniRule"/>
</dbReference>
<dbReference type="UniPathway" id="UPA00610">
    <property type="reaction ID" value="UER00666"/>
</dbReference>
<dbReference type="KEGG" id="emr:EMUR_02765"/>
<dbReference type="Proteomes" id="UP000018689">
    <property type="component" value="Chromosome"/>
</dbReference>
<evidence type="ECO:0000256" key="2">
    <source>
        <dbReference type="ARBA" id="ARBA00022723"/>
    </source>
</evidence>
<evidence type="ECO:0000256" key="3">
    <source>
        <dbReference type="ARBA" id="ARBA00022801"/>
    </source>
</evidence>
<dbReference type="OrthoDB" id="9809956at2"/>
<keyword evidence="3 7" id="KW-0378">Hydrolase</keyword>
<dbReference type="Gene3D" id="2.70.40.10">
    <property type="match status" value="1"/>
</dbReference>
<comment type="similarity">
    <text evidence="1 7">Belongs to the dUTPase family.</text>
</comment>
<comment type="catalytic activity">
    <reaction evidence="6 7">
        <text>dUTP + H2O = dUMP + diphosphate + H(+)</text>
        <dbReference type="Rhea" id="RHEA:10248"/>
        <dbReference type="ChEBI" id="CHEBI:15377"/>
        <dbReference type="ChEBI" id="CHEBI:15378"/>
        <dbReference type="ChEBI" id="CHEBI:33019"/>
        <dbReference type="ChEBI" id="CHEBI:61555"/>
        <dbReference type="ChEBI" id="CHEBI:246422"/>
        <dbReference type="EC" id="3.6.1.23"/>
    </reaction>
</comment>
<dbReference type="GO" id="GO:0046081">
    <property type="term" value="P:dUTP catabolic process"/>
    <property type="evidence" value="ECO:0007669"/>
    <property type="project" value="InterPro"/>
</dbReference>
<dbReference type="EMBL" id="CP006917">
    <property type="protein sequence ID" value="AHC39303.1"/>
    <property type="molecule type" value="Genomic_DNA"/>
</dbReference>
<dbReference type="InterPro" id="IPR029054">
    <property type="entry name" value="dUTPase-like"/>
</dbReference>
<dbReference type="PATRIC" id="fig|1423892.3.peg.566"/>
<comment type="cofactor">
    <cofactor evidence="7">
        <name>Mg(2+)</name>
        <dbReference type="ChEBI" id="CHEBI:18420"/>
    </cofactor>
</comment>
<comment type="pathway">
    <text evidence="7">Pyrimidine metabolism; dUMP biosynthesis; dUMP from dCTP (dUTP route): step 2/2.</text>
</comment>
<proteinExistence type="inferred from homology"/>
<feature type="domain" description="dUTPase-like" evidence="8">
    <location>
        <begin position="22"/>
        <end position="154"/>
    </location>
</feature>